<keyword evidence="5" id="KW-1185">Reference proteome</keyword>
<dbReference type="EC" id="3.5.1.89" evidence="2"/>
<dbReference type="InParanoid" id="A0A7M7KJK2"/>
<evidence type="ECO:0000256" key="2">
    <source>
        <dbReference type="ARBA" id="ARBA00012176"/>
    </source>
</evidence>
<accession>A0A7M7KJK2</accession>
<dbReference type="Pfam" id="PF02585">
    <property type="entry name" value="PIG-L"/>
    <property type="match status" value="1"/>
</dbReference>
<name>A0A7M7KJK2_VARDE</name>
<evidence type="ECO:0000313" key="4">
    <source>
        <dbReference type="EnsemblMetazoa" id="XP_022667828"/>
    </source>
</evidence>
<dbReference type="PANTHER" id="PTHR12993:SF11">
    <property type="entry name" value="N-ACETYLGLUCOSAMINYL-PHOSPHATIDYLINOSITOL DE-N-ACETYLASE"/>
    <property type="match status" value="1"/>
</dbReference>
<comment type="similarity">
    <text evidence="1">Belongs to the PIGL family.</text>
</comment>
<dbReference type="GO" id="GO:0016020">
    <property type="term" value="C:membrane"/>
    <property type="evidence" value="ECO:0007669"/>
    <property type="project" value="GOC"/>
</dbReference>
<dbReference type="RefSeq" id="XP_022667828.1">
    <property type="nucleotide sequence ID" value="XM_022812093.1"/>
</dbReference>
<dbReference type="Proteomes" id="UP000594260">
    <property type="component" value="Unplaced"/>
</dbReference>
<protein>
    <recommendedName>
        <fullName evidence="2">N-acetylglucosaminylphosphatidylinositol deacetylase</fullName>
        <ecNumber evidence="2">3.5.1.89</ecNumber>
    </recommendedName>
</protein>
<dbReference type="InterPro" id="IPR003737">
    <property type="entry name" value="GlcNAc_PI_deacetylase-related"/>
</dbReference>
<proteinExistence type="inferred from homology"/>
<dbReference type="SUPFAM" id="SSF102588">
    <property type="entry name" value="LmbE-like"/>
    <property type="match status" value="1"/>
</dbReference>
<sequence length="272" mass="31207">MFLMEPTLELWLTVAAITSIFFGLFIALAVIICSRKRRTAKQLGGVERLLLVTAHPDDESMFFGPLIVNEIERGTDVYLLCLSTGDYYREGSRRKAELLNACRSLGIPAGNITVIQHGLLPDNPKKRWNDRLVANLIYKYVTSLNCDTVVSFDHYGVTGHSNHVSIFDALLYFFEDPAETGLKIDFRVFMLESVNILRKYSGLLDGAFGYLWPSTYVYLLTPDQRRKLDLAMTQHGSQLTWLRRLHCRFSRYMYVNTLNELTEEKAETDKNE</sequence>
<keyword evidence="3" id="KW-1133">Transmembrane helix</keyword>
<dbReference type="FunCoup" id="A0A7M7KJK2">
    <property type="interactions" value="1340"/>
</dbReference>
<dbReference type="UniPathway" id="UPA00196"/>
<dbReference type="Gene3D" id="3.40.50.10320">
    <property type="entry name" value="LmbE-like"/>
    <property type="match status" value="1"/>
</dbReference>
<dbReference type="GeneID" id="111253122"/>
<keyword evidence="3" id="KW-0472">Membrane</keyword>
<dbReference type="OMA" id="YVLESVN"/>
<evidence type="ECO:0000256" key="1">
    <source>
        <dbReference type="ARBA" id="ARBA00006066"/>
    </source>
</evidence>
<dbReference type="OrthoDB" id="6482755at2759"/>
<dbReference type="GO" id="GO:0006506">
    <property type="term" value="P:GPI anchor biosynthetic process"/>
    <property type="evidence" value="ECO:0007669"/>
    <property type="project" value="UniProtKB-UniPathway"/>
</dbReference>
<reference evidence="4" key="1">
    <citation type="submission" date="2021-01" db="UniProtKB">
        <authorList>
            <consortium name="EnsemblMetazoa"/>
        </authorList>
    </citation>
    <scope>IDENTIFICATION</scope>
</reference>
<evidence type="ECO:0000313" key="5">
    <source>
        <dbReference type="Proteomes" id="UP000594260"/>
    </source>
</evidence>
<dbReference type="PANTHER" id="PTHR12993">
    <property type="entry name" value="N-ACETYLGLUCOSAMINYL-PHOSPHATIDYLINOSITOL DE-N-ACETYLASE-RELATED"/>
    <property type="match status" value="1"/>
</dbReference>
<dbReference type="GO" id="GO:0005783">
    <property type="term" value="C:endoplasmic reticulum"/>
    <property type="evidence" value="ECO:0007669"/>
    <property type="project" value="TreeGrafter"/>
</dbReference>
<dbReference type="AlphaFoldDB" id="A0A7M7KJK2"/>
<dbReference type="EnsemblMetazoa" id="XM_022812093">
    <property type="protein sequence ID" value="XP_022667828"/>
    <property type="gene ID" value="LOC111253122"/>
</dbReference>
<dbReference type="KEGG" id="vde:111253122"/>
<organism evidence="4 5">
    <name type="scientific">Varroa destructor</name>
    <name type="common">Honeybee mite</name>
    <dbReference type="NCBI Taxonomy" id="109461"/>
    <lineage>
        <taxon>Eukaryota</taxon>
        <taxon>Metazoa</taxon>
        <taxon>Ecdysozoa</taxon>
        <taxon>Arthropoda</taxon>
        <taxon>Chelicerata</taxon>
        <taxon>Arachnida</taxon>
        <taxon>Acari</taxon>
        <taxon>Parasitiformes</taxon>
        <taxon>Mesostigmata</taxon>
        <taxon>Gamasina</taxon>
        <taxon>Dermanyssoidea</taxon>
        <taxon>Varroidae</taxon>
        <taxon>Varroa</taxon>
    </lineage>
</organism>
<dbReference type="GO" id="GO:0000225">
    <property type="term" value="F:N-acetylglucosaminylphosphatidylinositol deacetylase activity"/>
    <property type="evidence" value="ECO:0007669"/>
    <property type="project" value="UniProtKB-EC"/>
</dbReference>
<evidence type="ECO:0000256" key="3">
    <source>
        <dbReference type="SAM" id="Phobius"/>
    </source>
</evidence>
<feature type="transmembrane region" description="Helical" evidence="3">
    <location>
        <begin position="12"/>
        <end position="33"/>
    </location>
</feature>
<keyword evidence="3" id="KW-0812">Transmembrane</keyword>
<dbReference type="InterPro" id="IPR024078">
    <property type="entry name" value="LmbE-like_dom_sf"/>
</dbReference>